<reference evidence="1 3" key="2">
    <citation type="journal article" date="2014" name="BMC Genomics">
        <title>An improved genome release (version Mt4.0) for the model legume Medicago truncatula.</title>
        <authorList>
            <person name="Tang H."/>
            <person name="Krishnakumar V."/>
            <person name="Bidwell S."/>
            <person name="Rosen B."/>
            <person name="Chan A."/>
            <person name="Zhou S."/>
            <person name="Gentzbittel L."/>
            <person name="Childs K.L."/>
            <person name="Yandell M."/>
            <person name="Gundlach H."/>
            <person name="Mayer K.F."/>
            <person name="Schwartz D.C."/>
            <person name="Town C.D."/>
        </authorList>
    </citation>
    <scope>GENOME REANNOTATION</scope>
    <source>
        <strain evidence="2 3">cv. Jemalong A17</strain>
    </source>
</reference>
<dbReference type="eggNOG" id="KOG0157">
    <property type="taxonomic scope" value="Eukaryota"/>
</dbReference>
<dbReference type="STRING" id="3880.G7IDF7"/>
<evidence type="ECO:0000313" key="3">
    <source>
        <dbReference type="Proteomes" id="UP000002051"/>
    </source>
</evidence>
<dbReference type="PaxDb" id="3880-AES60088"/>
<reference evidence="2" key="3">
    <citation type="submission" date="2015-04" db="UniProtKB">
        <authorList>
            <consortium name="EnsemblPlants"/>
        </authorList>
    </citation>
    <scope>IDENTIFICATION</scope>
    <source>
        <strain evidence="2">cv. Jemalong A17</strain>
    </source>
</reference>
<dbReference type="Proteomes" id="UP000002051">
    <property type="component" value="Unassembled WGS sequence"/>
</dbReference>
<sequence length="168" mass="19679">MHKIQATKVTSPPQKSNLISCEPLVHISDIKLIRTDTTLDLSQKAEKAIHQIGSSNRIMFHLIIKKKSFKNFFQQTIQKRLENCLLPFLNHVSEVGAQVDLQDVLNRFTFDSIFTIVFGFDPNCFPNKFSELREISYLKSLPVMEEVILYRHFIPCCLWKQQKWLNIR</sequence>
<organism evidence="1 3">
    <name type="scientific">Medicago truncatula</name>
    <name type="common">Barrel medic</name>
    <name type="synonym">Medicago tribuloides</name>
    <dbReference type="NCBI Taxonomy" id="3880"/>
    <lineage>
        <taxon>Eukaryota</taxon>
        <taxon>Viridiplantae</taxon>
        <taxon>Streptophyta</taxon>
        <taxon>Embryophyta</taxon>
        <taxon>Tracheophyta</taxon>
        <taxon>Spermatophyta</taxon>
        <taxon>Magnoliopsida</taxon>
        <taxon>eudicotyledons</taxon>
        <taxon>Gunneridae</taxon>
        <taxon>Pentapetalae</taxon>
        <taxon>rosids</taxon>
        <taxon>fabids</taxon>
        <taxon>Fabales</taxon>
        <taxon>Fabaceae</taxon>
        <taxon>Papilionoideae</taxon>
        <taxon>50 kb inversion clade</taxon>
        <taxon>NPAAA clade</taxon>
        <taxon>Hologalegina</taxon>
        <taxon>IRL clade</taxon>
        <taxon>Trifolieae</taxon>
        <taxon>Medicago</taxon>
    </lineage>
</organism>
<proteinExistence type="predicted"/>
<protein>
    <submittedName>
        <fullName evidence="1">Cytochrome P450 family 96 protein, putative</fullName>
    </submittedName>
</protein>
<dbReference type="PANTHER" id="PTHR34892">
    <property type="entry name" value="VACUOLAR ATP SYNTHASE CATALYTIC SUBUNIT-RELATED / V-ATPASE-RELATED / VACUOLAR PROTON PUMP-LIKE PROTEIN"/>
    <property type="match status" value="1"/>
</dbReference>
<dbReference type="GO" id="GO:0005506">
    <property type="term" value="F:iron ion binding"/>
    <property type="evidence" value="ECO:0007669"/>
    <property type="project" value="InterPro"/>
</dbReference>
<dbReference type="InterPro" id="IPR036396">
    <property type="entry name" value="Cyt_P450_sf"/>
</dbReference>
<evidence type="ECO:0000313" key="2">
    <source>
        <dbReference type="EnsemblPlants" id="AES60088"/>
    </source>
</evidence>
<gene>
    <name evidence="1" type="ordered locus">MTR_1g040110</name>
</gene>
<dbReference type="PANTHER" id="PTHR34892:SF2">
    <property type="entry name" value="VACUOLAR ATP SYNTHASE CATALYTIC SUBUNIT-RELATED _ V-ATPASE-RELATED _ VACUOLAR PROTON PUMP-LIKE PROTEIN"/>
    <property type="match status" value="1"/>
</dbReference>
<keyword evidence="3" id="KW-1185">Reference proteome</keyword>
<reference evidence="1 3" key="1">
    <citation type="journal article" date="2011" name="Nature">
        <title>The Medicago genome provides insight into the evolution of rhizobial symbioses.</title>
        <authorList>
            <person name="Young N.D."/>
            <person name="Debelle F."/>
            <person name="Oldroyd G.E."/>
            <person name="Geurts R."/>
            <person name="Cannon S.B."/>
            <person name="Udvardi M.K."/>
            <person name="Benedito V.A."/>
            <person name="Mayer K.F."/>
            <person name="Gouzy J."/>
            <person name="Schoof H."/>
            <person name="Van de Peer Y."/>
            <person name="Proost S."/>
            <person name="Cook D.R."/>
            <person name="Meyers B.C."/>
            <person name="Spannagl M."/>
            <person name="Cheung F."/>
            <person name="De Mita S."/>
            <person name="Krishnakumar V."/>
            <person name="Gundlach H."/>
            <person name="Zhou S."/>
            <person name="Mudge J."/>
            <person name="Bharti A.K."/>
            <person name="Murray J.D."/>
            <person name="Naoumkina M.A."/>
            <person name="Rosen B."/>
            <person name="Silverstein K.A."/>
            <person name="Tang H."/>
            <person name="Rombauts S."/>
            <person name="Zhao P.X."/>
            <person name="Zhou P."/>
            <person name="Barbe V."/>
            <person name="Bardou P."/>
            <person name="Bechner M."/>
            <person name="Bellec A."/>
            <person name="Berger A."/>
            <person name="Berges H."/>
            <person name="Bidwell S."/>
            <person name="Bisseling T."/>
            <person name="Choisne N."/>
            <person name="Couloux A."/>
            <person name="Denny R."/>
            <person name="Deshpande S."/>
            <person name="Dai X."/>
            <person name="Doyle J.J."/>
            <person name="Dudez A.M."/>
            <person name="Farmer A.D."/>
            <person name="Fouteau S."/>
            <person name="Franken C."/>
            <person name="Gibelin C."/>
            <person name="Gish J."/>
            <person name="Goldstein S."/>
            <person name="Gonzalez A.J."/>
            <person name="Green P.J."/>
            <person name="Hallab A."/>
            <person name="Hartog M."/>
            <person name="Hua A."/>
            <person name="Humphray S.J."/>
            <person name="Jeong D.H."/>
            <person name="Jing Y."/>
            <person name="Jocker A."/>
            <person name="Kenton S.M."/>
            <person name="Kim D.J."/>
            <person name="Klee K."/>
            <person name="Lai H."/>
            <person name="Lang C."/>
            <person name="Lin S."/>
            <person name="Macmil S.L."/>
            <person name="Magdelenat G."/>
            <person name="Matthews L."/>
            <person name="McCorrison J."/>
            <person name="Monaghan E.L."/>
            <person name="Mun J.H."/>
            <person name="Najar F.Z."/>
            <person name="Nicholson C."/>
            <person name="Noirot C."/>
            <person name="O'Bleness M."/>
            <person name="Paule C.R."/>
            <person name="Poulain J."/>
            <person name="Prion F."/>
            <person name="Qin B."/>
            <person name="Qu C."/>
            <person name="Retzel E.F."/>
            <person name="Riddle C."/>
            <person name="Sallet E."/>
            <person name="Samain S."/>
            <person name="Samson N."/>
            <person name="Sanders I."/>
            <person name="Saurat O."/>
            <person name="Scarpelli C."/>
            <person name="Schiex T."/>
            <person name="Segurens B."/>
            <person name="Severin A.J."/>
            <person name="Sherrier D.J."/>
            <person name="Shi R."/>
            <person name="Sims S."/>
            <person name="Singer S.R."/>
            <person name="Sinharoy S."/>
            <person name="Sterck L."/>
            <person name="Viollet A."/>
            <person name="Wang B.B."/>
            <person name="Wang K."/>
            <person name="Wang M."/>
            <person name="Wang X."/>
            <person name="Warfsmann J."/>
            <person name="Weissenbach J."/>
            <person name="White D.D."/>
            <person name="White J.D."/>
            <person name="Wiley G.B."/>
            <person name="Wincker P."/>
            <person name="Xing Y."/>
            <person name="Yang L."/>
            <person name="Yao Z."/>
            <person name="Ying F."/>
            <person name="Zhai J."/>
            <person name="Zhou L."/>
            <person name="Zuber A."/>
            <person name="Denarie J."/>
            <person name="Dixon R.A."/>
            <person name="May G.D."/>
            <person name="Schwartz D.C."/>
            <person name="Rogers J."/>
            <person name="Quetier F."/>
            <person name="Town C.D."/>
            <person name="Roe B.A."/>
        </authorList>
    </citation>
    <scope>NUCLEOTIDE SEQUENCE [LARGE SCALE GENOMIC DNA]</scope>
    <source>
        <strain evidence="1">A17</strain>
        <strain evidence="2 3">cv. Jemalong A17</strain>
    </source>
</reference>
<dbReference type="GO" id="GO:0004497">
    <property type="term" value="F:monooxygenase activity"/>
    <property type="evidence" value="ECO:0007669"/>
    <property type="project" value="InterPro"/>
</dbReference>
<dbReference type="GO" id="GO:0016705">
    <property type="term" value="F:oxidoreductase activity, acting on paired donors, with incorporation or reduction of molecular oxygen"/>
    <property type="evidence" value="ECO:0007669"/>
    <property type="project" value="InterPro"/>
</dbReference>
<dbReference type="HOGENOM" id="CLU_1588894_0_0_1"/>
<dbReference type="SUPFAM" id="SSF48264">
    <property type="entry name" value="Cytochrome P450"/>
    <property type="match status" value="1"/>
</dbReference>
<dbReference type="Gene3D" id="1.10.630.10">
    <property type="entry name" value="Cytochrome P450"/>
    <property type="match status" value="1"/>
</dbReference>
<evidence type="ECO:0000313" key="1">
    <source>
        <dbReference type="EMBL" id="AES60088.1"/>
    </source>
</evidence>
<dbReference type="EMBL" id="CM001217">
    <property type="protein sequence ID" value="AES60088.1"/>
    <property type="molecule type" value="Genomic_DNA"/>
</dbReference>
<name>G7IDF7_MEDTR</name>
<accession>G7IDF7</accession>
<dbReference type="AlphaFoldDB" id="G7IDF7"/>
<dbReference type="GO" id="GO:0020037">
    <property type="term" value="F:heme binding"/>
    <property type="evidence" value="ECO:0007669"/>
    <property type="project" value="InterPro"/>
</dbReference>
<dbReference type="EnsemblPlants" id="AES60088">
    <property type="protein sequence ID" value="AES60088"/>
    <property type="gene ID" value="MTR_1g040110"/>
</dbReference>